<dbReference type="InterPro" id="IPR053157">
    <property type="entry name" value="Sterol_Uptake_Regulator"/>
</dbReference>
<evidence type="ECO:0000313" key="3">
    <source>
        <dbReference type="EMBL" id="EME38837.1"/>
    </source>
</evidence>
<dbReference type="Pfam" id="PF00172">
    <property type="entry name" value="Zn_clus"/>
    <property type="match status" value="1"/>
</dbReference>
<dbReference type="PANTHER" id="PTHR47784">
    <property type="entry name" value="STEROL UPTAKE CONTROL PROTEIN 2"/>
    <property type="match status" value="1"/>
</dbReference>
<dbReference type="PROSITE" id="PS00463">
    <property type="entry name" value="ZN2_CY6_FUNGAL_1"/>
    <property type="match status" value="1"/>
</dbReference>
<organism evidence="3 4">
    <name type="scientific">Dothistroma septosporum (strain NZE10 / CBS 128990)</name>
    <name type="common">Red band needle blight fungus</name>
    <name type="synonym">Mycosphaerella pini</name>
    <dbReference type="NCBI Taxonomy" id="675120"/>
    <lineage>
        <taxon>Eukaryota</taxon>
        <taxon>Fungi</taxon>
        <taxon>Dikarya</taxon>
        <taxon>Ascomycota</taxon>
        <taxon>Pezizomycotina</taxon>
        <taxon>Dothideomycetes</taxon>
        <taxon>Dothideomycetidae</taxon>
        <taxon>Mycosphaerellales</taxon>
        <taxon>Mycosphaerellaceae</taxon>
        <taxon>Dothistroma</taxon>
    </lineage>
</organism>
<dbReference type="GO" id="GO:0001228">
    <property type="term" value="F:DNA-binding transcription activator activity, RNA polymerase II-specific"/>
    <property type="evidence" value="ECO:0007669"/>
    <property type="project" value="TreeGrafter"/>
</dbReference>
<dbReference type="GO" id="GO:0008270">
    <property type="term" value="F:zinc ion binding"/>
    <property type="evidence" value="ECO:0007669"/>
    <property type="project" value="InterPro"/>
</dbReference>
<dbReference type="EMBL" id="KB446546">
    <property type="protein sequence ID" value="EME38837.1"/>
    <property type="molecule type" value="Genomic_DNA"/>
</dbReference>
<name>M2XHC2_DOTSN</name>
<dbReference type="SUPFAM" id="SSF57701">
    <property type="entry name" value="Zn2/Cys6 DNA-binding domain"/>
    <property type="match status" value="1"/>
</dbReference>
<keyword evidence="4" id="KW-1185">Reference proteome</keyword>
<keyword evidence="1" id="KW-0539">Nucleus</keyword>
<dbReference type="PROSITE" id="PS50048">
    <property type="entry name" value="ZN2_CY6_FUNGAL_2"/>
    <property type="match status" value="1"/>
</dbReference>
<dbReference type="Gene3D" id="4.10.240.10">
    <property type="entry name" value="Zn(2)-C6 fungal-type DNA-binding domain"/>
    <property type="match status" value="1"/>
</dbReference>
<dbReference type="STRING" id="675120.M2XHC2"/>
<dbReference type="InterPro" id="IPR001138">
    <property type="entry name" value="Zn2Cys6_DnaBD"/>
</dbReference>
<proteinExistence type="predicted"/>
<dbReference type="OrthoDB" id="416217at2759"/>
<dbReference type="eggNOG" id="ENOG502QRM1">
    <property type="taxonomic scope" value="Eukaryota"/>
</dbReference>
<dbReference type="Proteomes" id="UP000016933">
    <property type="component" value="Unassembled WGS sequence"/>
</dbReference>
<reference evidence="4" key="1">
    <citation type="journal article" date="2012" name="PLoS Genet.">
        <title>The genomes of the fungal plant pathogens Cladosporium fulvum and Dothistroma septosporum reveal adaptation to different hosts and lifestyles but also signatures of common ancestry.</title>
        <authorList>
            <person name="de Wit P.J.G.M."/>
            <person name="van der Burgt A."/>
            <person name="Oekmen B."/>
            <person name="Stergiopoulos I."/>
            <person name="Abd-Elsalam K.A."/>
            <person name="Aerts A.L."/>
            <person name="Bahkali A.H."/>
            <person name="Beenen H.G."/>
            <person name="Chettri P."/>
            <person name="Cox M.P."/>
            <person name="Datema E."/>
            <person name="de Vries R.P."/>
            <person name="Dhillon B."/>
            <person name="Ganley A.R."/>
            <person name="Griffiths S.A."/>
            <person name="Guo Y."/>
            <person name="Hamelin R.C."/>
            <person name="Henrissat B."/>
            <person name="Kabir M.S."/>
            <person name="Jashni M.K."/>
            <person name="Kema G."/>
            <person name="Klaubauf S."/>
            <person name="Lapidus A."/>
            <person name="Levasseur A."/>
            <person name="Lindquist E."/>
            <person name="Mehrabi R."/>
            <person name="Ohm R.A."/>
            <person name="Owen T.J."/>
            <person name="Salamov A."/>
            <person name="Schwelm A."/>
            <person name="Schijlen E."/>
            <person name="Sun H."/>
            <person name="van den Burg H.A."/>
            <person name="van Ham R.C.H.J."/>
            <person name="Zhang S."/>
            <person name="Goodwin S.B."/>
            <person name="Grigoriev I.V."/>
            <person name="Collemare J."/>
            <person name="Bradshaw R.E."/>
        </authorList>
    </citation>
    <scope>NUCLEOTIDE SEQUENCE [LARGE SCALE GENOMIC DNA]</scope>
    <source>
        <strain evidence="4">NZE10 / CBS 128990</strain>
    </source>
</reference>
<evidence type="ECO:0000256" key="1">
    <source>
        <dbReference type="ARBA" id="ARBA00023242"/>
    </source>
</evidence>
<feature type="domain" description="Zn(2)-C6 fungal-type" evidence="2">
    <location>
        <begin position="16"/>
        <end position="46"/>
    </location>
</feature>
<dbReference type="OMA" id="CEYASKE"/>
<dbReference type="SMART" id="SM00066">
    <property type="entry name" value="GAL4"/>
    <property type="match status" value="1"/>
</dbReference>
<sequence length="441" mass="49508">MSYARVKRTHRKSRLGCLTCKQRRVKCDETRPQCLKCQNRQIACEYASKEGAASPKLISSIASPFASNGDTSQFFDNGESQHGRDISFLELLEQSSPVKCGSERSHGHCAVRDTEIARHYLELAAPSLSRSSARSEQHWLWHVFVPSLAYVCPTARQGMLTIGAMSMHFAASDGGLPCSSSYLSTATVHGKAFVSQSRSQLCRLDPEDVDSNTASARLLSVLAFAFLRQYRKDGIDIREERSWRWLHLLRGVNTVHTTMLKLQQNVNAEIKRDMMPDLFPYAQLSTLPICSTRGLLTLAYIRRTRTRRFRMLYAALYDGTLVFEGDAYSGALAALDCLARITDHICRWEEVSSLFRAVCMWPGSLANDFIKQLTRCYTPALIIYAHWLMLVALADDLWWIGDMGVAGIRAVVELIPKAEGKLLCLVGEPMQLMDMNAAKCF</sequence>
<dbReference type="InterPro" id="IPR036864">
    <property type="entry name" value="Zn2-C6_fun-type_DNA-bd_sf"/>
</dbReference>
<dbReference type="CDD" id="cd00067">
    <property type="entry name" value="GAL4"/>
    <property type="match status" value="1"/>
</dbReference>
<gene>
    <name evidence="3" type="ORF">DOTSEDRAFT_180756</name>
</gene>
<reference evidence="3 4" key="2">
    <citation type="journal article" date="2012" name="PLoS Pathog.">
        <title>Diverse lifestyles and strategies of plant pathogenesis encoded in the genomes of eighteen Dothideomycetes fungi.</title>
        <authorList>
            <person name="Ohm R.A."/>
            <person name="Feau N."/>
            <person name="Henrissat B."/>
            <person name="Schoch C.L."/>
            <person name="Horwitz B.A."/>
            <person name="Barry K.W."/>
            <person name="Condon B.J."/>
            <person name="Copeland A.C."/>
            <person name="Dhillon B."/>
            <person name="Glaser F."/>
            <person name="Hesse C.N."/>
            <person name="Kosti I."/>
            <person name="LaButti K."/>
            <person name="Lindquist E.A."/>
            <person name="Lucas S."/>
            <person name="Salamov A.A."/>
            <person name="Bradshaw R.E."/>
            <person name="Ciuffetti L."/>
            <person name="Hamelin R.C."/>
            <person name="Kema G.H.J."/>
            <person name="Lawrence C."/>
            <person name="Scott J.A."/>
            <person name="Spatafora J.W."/>
            <person name="Turgeon B.G."/>
            <person name="de Wit P.J.G.M."/>
            <person name="Zhong S."/>
            <person name="Goodwin S.B."/>
            <person name="Grigoriev I.V."/>
        </authorList>
    </citation>
    <scope>NUCLEOTIDE SEQUENCE [LARGE SCALE GENOMIC DNA]</scope>
    <source>
        <strain evidence="4">NZE10 / CBS 128990</strain>
    </source>
</reference>
<dbReference type="HOGENOM" id="CLU_024934_5_2_1"/>
<accession>M2XHC2</accession>
<dbReference type="AlphaFoldDB" id="M2XHC2"/>
<evidence type="ECO:0000259" key="2">
    <source>
        <dbReference type="PROSITE" id="PS50048"/>
    </source>
</evidence>
<dbReference type="PANTHER" id="PTHR47784:SF9">
    <property type="entry name" value="ZN(II)2CYS6 TRANSCRIPTION FACTOR (EUROFUNG)"/>
    <property type="match status" value="1"/>
</dbReference>
<evidence type="ECO:0000313" key="4">
    <source>
        <dbReference type="Proteomes" id="UP000016933"/>
    </source>
</evidence>
<protein>
    <recommendedName>
        <fullName evidence="2">Zn(2)-C6 fungal-type domain-containing protein</fullName>
    </recommendedName>
</protein>